<evidence type="ECO:0000256" key="4">
    <source>
        <dbReference type="ARBA" id="ARBA00023015"/>
    </source>
</evidence>
<gene>
    <name evidence="10 11 12" type="primary">mterf3.S</name>
    <name evidence="10 11" type="synonym">cgi-12</name>
    <name evidence="10 11" type="synonym">mterf3</name>
</gene>
<dbReference type="GO" id="GO:0045892">
    <property type="term" value="P:negative regulation of DNA-templated transcription"/>
    <property type="evidence" value="ECO:0000318"/>
    <property type="project" value="GO_Central"/>
</dbReference>
<dbReference type="Gene3D" id="1.25.70.10">
    <property type="entry name" value="Transcription termination factor 3, mitochondrial"/>
    <property type="match status" value="1"/>
</dbReference>
<dbReference type="Xenbase" id="XB-GENE-6252942">
    <property type="gene designation" value="mterf3.S"/>
</dbReference>
<keyword evidence="3" id="KW-0809">Transit peptide</keyword>
<dbReference type="FunFam" id="1.25.70.10:FF:000002">
    <property type="entry name" value="transcription termination factor 3, mitochondrial"/>
    <property type="match status" value="1"/>
</dbReference>
<evidence type="ECO:0000313" key="9">
    <source>
        <dbReference type="Proteomes" id="UP000186698"/>
    </source>
</evidence>
<reference evidence="10 11" key="1">
    <citation type="submission" date="2022-04" db="UniProtKB">
        <authorList>
            <consortium name="RefSeq"/>
        </authorList>
    </citation>
    <scope>IDENTIFICATION</scope>
    <source>
        <strain evidence="10 11">J_2021</strain>
        <tissue evidence="10 11">Erythrocytes</tissue>
    </source>
</reference>
<proteinExistence type="inferred from homology"/>
<dbReference type="GO" id="GO:0006390">
    <property type="term" value="P:mitochondrial transcription"/>
    <property type="evidence" value="ECO:0007669"/>
    <property type="project" value="TreeGrafter"/>
</dbReference>
<evidence type="ECO:0000256" key="7">
    <source>
        <dbReference type="ARBA" id="ARBA00071275"/>
    </source>
</evidence>
<dbReference type="AlphaFoldDB" id="A0A1L8FTI5"/>
<evidence type="ECO:0000256" key="2">
    <source>
        <dbReference type="ARBA" id="ARBA00007692"/>
    </source>
</evidence>
<dbReference type="GeneID" id="100158338"/>
<accession>A0A1L8FTI5</accession>
<dbReference type="RefSeq" id="XP_018124026.1">
    <property type="nucleotide sequence ID" value="XM_018268537.2"/>
</dbReference>
<evidence type="ECO:0000313" key="12">
    <source>
        <dbReference type="Xenbase" id="XB-GENE-6252942"/>
    </source>
</evidence>
<evidence type="ECO:0000313" key="11">
    <source>
        <dbReference type="RefSeq" id="XP_018124027.1"/>
    </source>
</evidence>
<keyword evidence="9" id="KW-1185">Reference proteome</keyword>
<keyword evidence="4" id="KW-0805">Transcription regulation</keyword>
<dbReference type="PANTHER" id="PTHR13068">
    <property type="entry name" value="CGI-12 PROTEIN-RELATED"/>
    <property type="match status" value="1"/>
</dbReference>
<dbReference type="Bgee" id="100158338">
    <property type="expression patterns" value="Expressed in egg cell and 19 other cell types or tissues"/>
</dbReference>
<dbReference type="GO" id="GO:0003676">
    <property type="term" value="F:nucleic acid binding"/>
    <property type="evidence" value="ECO:0007669"/>
    <property type="project" value="InterPro"/>
</dbReference>
<comment type="subcellular location">
    <subcellularLocation>
        <location evidence="1">Mitochondrion</location>
    </subcellularLocation>
</comment>
<dbReference type="GO" id="GO:0005739">
    <property type="term" value="C:mitochondrion"/>
    <property type="evidence" value="ECO:0000318"/>
    <property type="project" value="GO_Central"/>
</dbReference>
<keyword evidence="6" id="KW-0804">Transcription</keyword>
<dbReference type="PaxDb" id="8355-A0A1L8FTI5"/>
<evidence type="ECO:0000256" key="3">
    <source>
        <dbReference type="ARBA" id="ARBA00022946"/>
    </source>
</evidence>
<dbReference type="InterPro" id="IPR038538">
    <property type="entry name" value="MTERF_sf"/>
</dbReference>
<keyword evidence="5" id="KW-0496">Mitochondrion</keyword>
<evidence type="ECO:0000256" key="6">
    <source>
        <dbReference type="ARBA" id="ARBA00023163"/>
    </source>
</evidence>
<evidence type="ECO:0000256" key="8">
    <source>
        <dbReference type="ARBA" id="ARBA00081775"/>
    </source>
</evidence>
<dbReference type="AGR" id="Xenbase:XB-GENE-6252942"/>
<dbReference type="OrthoDB" id="637682at2759"/>
<dbReference type="GO" id="GO:1903108">
    <property type="term" value="P:regulation of mitochondrial transcription"/>
    <property type="evidence" value="ECO:0000318"/>
    <property type="project" value="GO_Central"/>
</dbReference>
<protein>
    <recommendedName>
        <fullName evidence="7">Transcription termination factor 3, mitochondrial</fullName>
    </recommendedName>
    <alternativeName>
        <fullName evidence="8">mTERF domain-containing protein 1, mitochondrial</fullName>
    </alternativeName>
</protein>
<name>A0A1L8FTI5_XENLA</name>
<dbReference type="OMA" id="NPFWLMF"/>
<dbReference type="InterPro" id="IPR003690">
    <property type="entry name" value="MTERF"/>
</dbReference>
<dbReference type="STRING" id="8355.A0A1L8FTI5"/>
<evidence type="ECO:0000313" key="10">
    <source>
        <dbReference type="RefSeq" id="XP_018124026.1"/>
    </source>
</evidence>
<dbReference type="SMART" id="SM00733">
    <property type="entry name" value="Mterf"/>
    <property type="match status" value="5"/>
</dbReference>
<dbReference type="CTD" id="100158338"/>
<comment type="similarity">
    <text evidence="2">Belongs to the mTERF family.</text>
</comment>
<organism evidence="11">
    <name type="scientific">Xenopus laevis</name>
    <name type="common">African clawed frog</name>
    <dbReference type="NCBI Taxonomy" id="8355"/>
    <lineage>
        <taxon>Eukaryota</taxon>
        <taxon>Metazoa</taxon>
        <taxon>Chordata</taxon>
        <taxon>Craniata</taxon>
        <taxon>Vertebrata</taxon>
        <taxon>Euteleostomi</taxon>
        <taxon>Amphibia</taxon>
        <taxon>Batrachia</taxon>
        <taxon>Anura</taxon>
        <taxon>Pipoidea</taxon>
        <taxon>Pipidae</taxon>
        <taxon>Xenopodinae</taxon>
        <taxon>Xenopus</taxon>
        <taxon>Xenopus</taxon>
    </lineage>
</organism>
<evidence type="ECO:0000256" key="1">
    <source>
        <dbReference type="ARBA" id="ARBA00004173"/>
    </source>
</evidence>
<sequence length="418" mass="47964">MFLVVCQISRRFSLLNTSNFAQFPRGLRHSAALSQRFERKNETVALRQLLGHLYGPERTTWSSVMLLRRHFAHLNTEDDTAVMSSEQNLPSIKLDPQENQVLPSTNLDALSEDLEGATLQSPLEEITENEAAQIAADLPIPPDSFTLRDYVDQSETLKKLVFLGVDLSKLEKRPNVATLLLKVDFEKDVTPILLFLKDVGVEDDHLGAFLTRNPFILNEDLENLQKRVSYLRKKEFNKEAVARMVAKAPYLLNFSVERLDNRLGFFQRELGLSTEKTRDLIIRLPRLITGSLEPVRENLKVCEIELGFKKNEIQHIATKVPKMLSANKKKLTETFDYVHNIMGIPHHLIVKFPQVFNSKLLKIKERHLFLKFLGRAVYDPTKPNYVSLDKLTSSPDEIFCVEFAKASVQDYEQFLKTL</sequence>
<dbReference type="Proteomes" id="UP000186698">
    <property type="component" value="Chromosome 6S"/>
</dbReference>
<dbReference type="PANTHER" id="PTHR13068:SF194">
    <property type="entry name" value="TRANSCRIPTION TERMINATION FACTOR 3, MITOCHONDRIAL"/>
    <property type="match status" value="1"/>
</dbReference>
<dbReference type="GO" id="GO:0061668">
    <property type="term" value="P:mitochondrial ribosome assembly"/>
    <property type="evidence" value="ECO:0000318"/>
    <property type="project" value="GO_Central"/>
</dbReference>
<evidence type="ECO:0000256" key="5">
    <source>
        <dbReference type="ARBA" id="ARBA00023128"/>
    </source>
</evidence>
<dbReference type="Pfam" id="PF02536">
    <property type="entry name" value="mTERF"/>
    <property type="match status" value="1"/>
</dbReference>
<dbReference type="RefSeq" id="XP_018124027.1">
    <property type="nucleotide sequence ID" value="XM_018268538.2"/>
</dbReference>